<proteinExistence type="inferred from homology"/>
<dbReference type="PANTHER" id="PTHR12526">
    <property type="entry name" value="GLYCOSYLTRANSFERASE"/>
    <property type="match status" value="1"/>
</dbReference>
<accession>A0A6N8FS98</accession>
<organism evidence="6 7">
    <name type="scientific">Gloeocapsopsis dulcis AAB1 = 1H9</name>
    <dbReference type="NCBI Taxonomy" id="1433147"/>
    <lineage>
        <taxon>Bacteria</taxon>
        <taxon>Bacillati</taxon>
        <taxon>Cyanobacteriota</taxon>
        <taxon>Cyanophyceae</taxon>
        <taxon>Oscillatoriophycideae</taxon>
        <taxon>Chroococcales</taxon>
        <taxon>Chroococcaceae</taxon>
        <taxon>Gloeocapsopsis</taxon>
        <taxon>Gloeocapsopsis dulcis</taxon>
    </lineage>
</organism>
<dbReference type="Pfam" id="PF00534">
    <property type="entry name" value="Glycos_transf_1"/>
    <property type="match status" value="1"/>
</dbReference>
<reference evidence="6 7" key="1">
    <citation type="journal article" date="2019" name="Front. Microbiol.">
        <title>Genomic Features for Desiccation Tolerance and Sugar Biosynthesis in the Extremophile Gloeocapsopsis sp. UTEX B3054.</title>
        <authorList>
            <person name="Urrejola C."/>
            <person name="Alcorta J."/>
            <person name="Salas L."/>
            <person name="Vasquez M."/>
            <person name="Polz M.F."/>
            <person name="Vicuna R."/>
            <person name="Diez B."/>
        </authorList>
    </citation>
    <scope>NUCLEOTIDE SEQUENCE [LARGE SCALE GENOMIC DNA]</scope>
    <source>
        <strain evidence="6 7">1H9</strain>
    </source>
</reference>
<keyword evidence="7" id="KW-1185">Reference proteome</keyword>
<evidence type="ECO:0000259" key="4">
    <source>
        <dbReference type="Pfam" id="PF00534"/>
    </source>
</evidence>
<evidence type="ECO:0000313" key="7">
    <source>
        <dbReference type="Proteomes" id="UP000441797"/>
    </source>
</evidence>
<dbReference type="SUPFAM" id="SSF53756">
    <property type="entry name" value="UDP-Glycosyltransferase/glycogen phosphorylase"/>
    <property type="match status" value="1"/>
</dbReference>
<evidence type="ECO:0000256" key="2">
    <source>
        <dbReference type="ARBA" id="ARBA00022676"/>
    </source>
</evidence>
<feature type="domain" description="Glycosyltransferase subfamily 4-like N-terminal" evidence="5">
    <location>
        <begin position="15"/>
        <end position="211"/>
    </location>
</feature>
<evidence type="ECO:0000256" key="1">
    <source>
        <dbReference type="ARBA" id="ARBA00009481"/>
    </source>
</evidence>
<dbReference type="Pfam" id="PF13439">
    <property type="entry name" value="Glyco_transf_4"/>
    <property type="match status" value="1"/>
</dbReference>
<evidence type="ECO:0000256" key="3">
    <source>
        <dbReference type="ARBA" id="ARBA00022679"/>
    </source>
</evidence>
<comment type="similarity">
    <text evidence="1">Belongs to the glycosyltransferase group 1 family. Glycosyltransferase 4 subfamily.</text>
</comment>
<evidence type="ECO:0000313" key="6">
    <source>
        <dbReference type="EMBL" id="MUL35821.1"/>
    </source>
</evidence>
<keyword evidence="3 6" id="KW-0808">Transferase</keyword>
<dbReference type="RefSeq" id="WP_105221926.1">
    <property type="nucleotide sequence ID" value="NZ_CAWNSU010000122.1"/>
</dbReference>
<dbReference type="OrthoDB" id="73743at2"/>
<protein>
    <submittedName>
        <fullName evidence="6">Colanic acid biosynthesis glycosyltransferase WcaL</fullName>
    </submittedName>
</protein>
<keyword evidence="2" id="KW-0328">Glycosyltransferase</keyword>
<sequence length="427" mass="48981">MRIAFVVGIFPLLSETFVLNQITGLIDRGHEVDIYALRHPPSNRKMHPHVEKYNLLRRTYYVPVIPENFFWRQLKGFALLLANFHKAPLICLRSLNFFKYGREAISLKILYNAIPTLEKKPYDIVHCQFACYALEVLTLHEIGALQGKLVTSFRGWDISRYVKQYGDRVYDQLLATGDLFLPVCDFFRSWLIKRGYDGRKIVTHRSGIDCSKFYFTPRYLPYDGSIQIVTVGRLVEKKGIEYSIEAVAKLSKIYQKIHYYIIGDGELKEYFQQRIQDLGVSHIVKLLGRKNQQEIIEILNSSHIFVASSVTAKDGNQEGIPNTLKEAMAMGLPVVATEHSGIPELIEDGISGFLVSERDAGAIADKLQYLVEHPETWLEIAIAARRSIEDQYEIQKLNDELVEIYQKVLTKKLVTYLPSHTSNYKAA</sequence>
<evidence type="ECO:0000259" key="5">
    <source>
        <dbReference type="Pfam" id="PF13439"/>
    </source>
</evidence>
<dbReference type="InterPro" id="IPR001296">
    <property type="entry name" value="Glyco_trans_1"/>
</dbReference>
<dbReference type="InterPro" id="IPR028098">
    <property type="entry name" value="Glyco_trans_4-like_N"/>
</dbReference>
<gene>
    <name evidence="6" type="ORF">BWI75_05505</name>
</gene>
<dbReference type="GO" id="GO:0016757">
    <property type="term" value="F:glycosyltransferase activity"/>
    <property type="evidence" value="ECO:0007669"/>
    <property type="project" value="UniProtKB-KW"/>
</dbReference>
<feature type="domain" description="Glycosyl transferase family 1" evidence="4">
    <location>
        <begin position="222"/>
        <end position="385"/>
    </location>
</feature>
<dbReference type="Proteomes" id="UP000441797">
    <property type="component" value="Unassembled WGS sequence"/>
</dbReference>
<dbReference type="EMBL" id="NAPY01000006">
    <property type="protein sequence ID" value="MUL35821.1"/>
    <property type="molecule type" value="Genomic_DNA"/>
</dbReference>
<name>A0A6N8FS98_9CHRO</name>
<dbReference type="PANTHER" id="PTHR12526:SF640">
    <property type="entry name" value="COLANIC ACID BIOSYNTHESIS GLYCOSYLTRANSFERASE WCAL-RELATED"/>
    <property type="match status" value="1"/>
</dbReference>
<dbReference type="AlphaFoldDB" id="A0A6N8FS98"/>
<dbReference type="Gene3D" id="3.40.50.2000">
    <property type="entry name" value="Glycogen Phosphorylase B"/>
    <property type="match status" value="2"/>
</dbReference>
<comment type="caution">
    <text evidence="6">The sequence shown here is derived from an EMBL/GenBank/DDBJ whole genome shotgun (WGS) entry which is preliminary data.</text>
</comment>